<organism evidence="1 2">
    <name type="scientific">Clostridium scatologenes</name>
    <dbReference type="NCBI Taxonomy" id="1548"/>
    <lineage>
        <taxon>Bacteria</taxon>
        <taxon>Bacillati</taxon>
        <taxon>Bacillota</taxon>
        <taxon>Clostridia</taxon>
        <taxon>Eubacteriales</taxon>
        <taxon>Clostridiaceae</taxon>
        <taxon>Clostridium</taxon>
    </lineage>
</organism>
<dbReference type="STRING" id="1548.CSCA_3087"/>
<dbReference type="HOGENOM" id="CLU_163883_0_0_9"/>
<name>A0A0E3K1P3_CLOSL</name>
<dbReference type="AlphaFoldDB" id="A0A0E3K1P3"/>
<protein>
    <submittedName>
        <fullName evidence="1">Putative lipoprotein</fullName>
    </submittedName>
</protein>
<keyword evidence="1" id="KW-0449">Lipoprotein</keyword>
<accession>A0A0E3K1P3</accession>
<dbReference type="EMBL" id="CP009933">
    <property type="protein sequence ID" value="AKA70212.1"/>
    <property type="molecule type" value="Genomic_DNA"/>
</dbReference>
<dbReference type="KEGG" id="csq:CSCA_3087"/>
<evidence type="ECO:0000313" key="2">
    <source>
        <dbReference type="Proteomes" id="UP000033115"/>
    </source>
</evidence>
<evidence type="ECO:0000313" key="1">
    <source>
        <dbReference type="EMBL" id="AKA70212.1"/>
    </source>
</evidence>
<reference evidence="1 2" key="1">
    <citation type="journal article" date="2015" name="J. Biotechnol.">
        <title>Complete genome sequence of a malodorant-producing acetogen, Clostridium scatologenes ATCC 25775(T).</title>
        <authorList>
            <person name="Zhu Z."/>
            <person name="Guo T."/>
            <person name="Zheng H."/>
            <person name="Song T."/>
            <person name="Ouyang P."/>
            <person name="Xie J."/>
        </authorList>
    </citation>
    <scope>NUCLEOTIDE SEQUENCE [LARGE SCALE GENOMIC DNA]</scope>
    <source>
        <strain evidence="1 2">ATCC 25775</strain>
    </source>
</reference>
<gene>
    <name evidence="1" type="ORF">CSCA_3087</name>
</gene>
<proteinExistence type="predicted"/>
<keyword evidence="2" id="KW-1185">Reference proteome</keyword>
<sequence length="123" mass="14738">MFIVSFCIFIALSCFKLEVLKRQNNLNMEKSVLKVDPTQKIKEYMLTELDELLCKDVTTLTNDEVKNYLSSRTGSIVQYDNSYIKYDTNNYLVLMYNVNNKFCKEEHYQYKVENNFIFYRCID</sequence>
<dbReference type="Proteomes" id="UP000033115">
    <property type="component" value="Chromosome"/>
</dbReference>